<evidence type="ECO:0000313" key="1">
    <source>
        <dbReference type="EMBL" id="KAF4240827.1"/>
    </source>
</evidence>
<proteinExistence type="predicted"/>
<dbReference type="PANTHER" id="PTHR38436:SF1">
    <property type="entry name" value="ESTER CYCLASE"/>
    <property type="match status" value="1"/>
</dbReference>
<gene>
    <name evidence="1" type="ORF">CNMCM6805_004631</name>
</gene>
<dbReference type="Pfam" id="PF07366">
    <property type="entry name" value="SnoaL"/>
    <property type="match status" value="1"/>
</dbReference>
<dbReference type="Proteomes" id="UP000653565">
    <property type="component" value="Unassembled WGS sequence"/>
</dbReference>
<dbReference type="Gene3D" id="3.10.450.50">
    <property type="match status" value="1"/>
</dbReference>
<keyword evidence="2" id="KW-1185">Reference proteome</keyword>
<sequence length="143" mass="15822">MSRPRPLLQKMHRFVEFINSGDETIGQEVVSESAVFHVPFSDTPLKGLAGYMQVLGMMRSAYPDIQWTLVDTVIEDDRVAAQFTLRGTHEGEFFGVPPSGKKIEARAINIYRFVAGKIVDETGLPDLFGIMLQIGAMNGPVAH</sequence>
<comment type="caution">
    <text evidence="1">The sequence shown here is derived from an EMBL/GenBank/DDBJ whole genome shotgun (WGS) entry which is preliminary data.</text>
</comment>
<dbReference type="GO" id="GO:0030638">
    <property type="term" value="P:polyketide metabolic process"/>
    <property type="evidence" value="ECO:0007669"/>
    <property type="project" value="InterPro"/>
</dbReference>
<organism evidence="1 2">
    <name type="scientific">Aspergillus fumigatiaffinis</name>
    <dbReference type="NCBI Taxonomy" id="340414"/>
    <lineage>
        <taxon>Eukaryota</taxon>
        <taxon>Fungi</taxon>
        <taxon>Dikarya</taxon>
        <taxon>Ascomycota</taxon>
        <taxon>Pezizomycotina</taxon>
        <taxon>Eurotiomycetes</taxon>
        <taxon>Eurotiomycetidae</taxon>
        <taxon>Eurotiales</taxon>
        <taxon>Aspergillaceae</taxon>
        <taxon>Aspergillus</taxon>
        <taxon>Aspergillus subgen. Fumigati</taxon>
    </lineage>
</organism>
<dbReference type="EMBL" id="JAAAPX010000024">
    <property type="protein sequence ID" value="KAF4240827.1"/>
    <property type="molecule type" value="Genomic_DNA"/>
</dbReference>
<reference evidence="1" key="1">
    <citation type="journal article" date="2020" name="bioRxiv">
        <title>Genomic and phenotypic heterogeneity of clinical isolates of the human pathogens Aspergillus fumigatus, Aspergillus lentulus and Aspergillus fumigatiaffinis.</title>
        <authorList>
            <person name="dos Santos R.A.C."/>
            <person name="Steenwyk J.L."/>
            <person name="Rivero-Menendez O."/>
            <person name="Mead M.E."/>
            <person name="Silva L.P."/>
            <person name="Bastos R.W."/>
            <person name="Alastruey-Izquierdo A."/>
            <person name="Goldman G.H."/>
            <person name="Rokas A."/>
        </authorList>
    </citation>
    <scope>NUCLEOTIDE SEQUENCE</scope>
    <source>
        <strain evidence="1">CNM-CM6805</strain>
    </source>
</reference>
<dbReference type="OrthoDB" id="3657563at2759"/>
<dbReference type="InterPro" id="IPR032710">
    <property type="entry name" value="NTF2-like_dom_sf"/>
</dbReference>
<accession>A0A8H4H4M0</accession>
<evidence type="ECO:0008006" key="3">
    <source>
        <dbReference type="Google" id="ProtNLM"/>
    </source>
</evidence>
<dbReference type="AlphaFoldDB" id="A0A8H4H4M0"/>
<evidence type="ECO:0000313" key="2">
    <source>
        <dbReference type="Proteomes" id="UP000653565"/>
    </source>
</evidence>
<dbReference type="PANTHER" id="PTHR38436">
    <property type="entry name" value="POLYKETIDE CYCLASE SNOAL-LIKE DOMAIN"/>
    <property type="match status" value="1"/>
</dbReference>
<reference evidence="1" key="2">
    <citation type="submission" date="2020-04" db="EMBL/GenBank/DDBJ databases">
        <authorList>
            <person name="Santos R.A.C."/>
            <person name="Steenwyk J.L."/>
            <person name="Rivero-Menendez O."/>
            <person name="Mead M.E."/>
            <person name="Silva L.P."/>
            <person name="Bastos R.W."/>
            <person name="Alastruey-Izquierdo A."/>
            <person name="Goldman G.H."/>
            <person name="Rokas A."/>
        </authorList>
    </citation>
    <scope>NUCLEOTIDE SEQUENCE</scope>
    <source>
        <strain evidence="1">CNM-CM6805</strain>
    </source>
</reference>
<protein>
    <recommendedName>
        <fullName evidence="3">Ester cyclase</fullName>
    </recommendedName>
</protein>
<dbReference type="SUPFAM" id="SSF54427">
    <property type="entry name" value="NTF2-like"/>
    <property type="match status" value="1"/>
</dbReference>
<name>A0A8H4H4M0_9EURO</name>
<dbReference type="InterPro" id="IPR009959">
    <property type="entry name" value="Cyclase_SnoaL-like"/>
</dbReference>